<dbReference type="Proteomes" id="UP001286313">
    <property type="component" value="Unassembled WGS sequence"/>
</dbReference>
<comment type="caution">
    <text evidence="2">The sequence shown here is derived from an EMBL/GenBank/DDBJ whole genome shotgun (WGS) entry which is preliminary data.</text>
</comment>
<reference evidence="2" key="1">
    <citation type="submission" date="2023-10" db="EMBL/GenBank/DDBJ databases">
        <title>Genome assemblies of two species of porcelain crab, Petrolisthes cinctipes and Petrolisthes manimaculis (Anomura: Porcellanidae).</title>
        <authorList>
            <person name="Angst P."/>
        </authorList>
    </citation>
    <scope>NUCLEOTIDE SEQUENCE</scope>
    <source>
        <strain evidence="2">PB745_01</strain>
        <tissue evidence="2">Gill</tissue>
    </source>
</reference>
<dbReference type="AlphaFoldDB" id="A0AAE1EZB2"/>
<keyword evidence="3" id="KW-1185">Reference proteome</keyword>
<accession>A0AAE1EZB2</accession>
<name>A0AAE1EZB2_PETCI</name>
<organism evidence="2 3">
    <name type="scientific">Petrolisthes cinctipes</name>
    <name type="common">Flat porcelain crab</name>
    <dbReference type="NCBI Taxonomy" id="88211"/>
    <lineage>
        <taxon>Eukaryota</taxon>
        <taxon>Metazoa</taxon>
        <taxon>Ecdysozoa</taxon>
        <taxon>Arthropoda</taxon>
        <taxon>Crustacea</taxon>
        <taxon>Multicrustacea</taxon>
        <taxon>Malacostraca</taxon>
        <taxon>Eumalacostraca</taxon>
        <taxon>Eucarida</taxon>
        <taxon>Decapoda</taxon>
        <taxon>Pleocyemata</taxon>
        <taxon>Anomura</taxon>
        <taxon>Galatheoidea</taxon>
        <taxon>Porcellanidae</taxon>
        <taxon>Petrolisthes</taxon>
    </lineage>
</organism>
<proteinExistence type="predicted"/>
<evidence type="ECO:0000313" key="2">
    <source>
        <dbReference type="EMBL" id="KAK3864065.1"/>
    </source>
</evidence>
<gene>
    <name evidence="2" type="ORF">Pcinc_030217</name>
</gene>
<evidence type="ECO:0000313" key="3">
    <source>
        <dbReference type="Proteomes" id="UP001286313"/>
    </source>
</evidence>
<protein>
    <submittedName>
        <fullName evidence="2">Uncharacterized protein</fullName>
    </submittedName>
</protein>
<sequence>MEGGRRRGVGGEESEWRRNKRGKKKEERGGGRRRDIRRSNRRNGRWNGKKGRRKNLFCPQQHRQRKAQVGTSRHTIIATDKTVATNKWVTKTTTCVCVSWYPDGSLQLKLIFPPYHNNTAASGENRSFGGGQMVKIPSASLALDHQDMISSLGSHNILNVIYKESKRRSVRE</sequence>
<dbReference type="EMBL" id="JAWQEG010003878">
    <property type="protein sequence ID" value="KAK3864065.1"/>
    <property type="molecule type" value="Genomic_DNA"/>
</dbReference>
<feature type="region of interest" description="Disordered" evidence="1">
    <location>
        <begin position="1"/>
        <end position="55"/>
    </location>
</feature>
<feature type="compositionally biased region" description="Basic residues" evidence="1">
    <location>
        <begin position="34"/>
        <end position="55"/>
    </location>
</feature>
<feature type="compositionally biased region" description="Basic and acidic residues" evidence="1">
    <location>
        <begin position="24"/>
        <end position="33"/>
    </location>
</feature>
<evidence type="ECO:0000256" key="1">
    <source>
        <dbReference type="SAM" id="MobiDB-lite"/>
    </source>
</evidence>